<evidence type="ECO:0000313" key="5">
    <source>
        <dbReference type="Proteomes" id="UP001157134"/>
    </source>
</evidence>
<gene>
    <name evidence="4" type="ORF">tloyanaT_17780</name>
</gene>
<dbReference type="Pfam" id="PF00571">
    <property type="entry name" value="CBS"/>
    <property type="match status" value="2"/>
</dbReference>
<feature type="domain" description="CBS" evidence="3">
    <location>
        <begin position="223"/>
        <end position="279"/>
    </location>
</feature>
<keyword evidence="1 2" id="KW-0129">CBS domain</keyword>
<dbReference type="PANTHER" id="PTHR43080:SF2">
    <property type="entry name" value="CBS DOMAIN-CONTAINING PROTEIN"/>
    <property type="match status" value="1"/>
</dbReference>
<dbReference type="SMART" id="SM00116">
    <property type="entry name" value="CBS"/>
    <property type="match status" value="2"/>
</dbReference>
<comment type="caution">
    <text evidence="4">The sequence shown here is derived from an EMBL/GenBank/DDBJ whole genome shotgun (WGS) entry which is preliminary data.</text>
</comment>
<dbReference type="EMBL" id="BSSV01000003">
    <property type="protein sequence ID" value="GLX85526.1"/>
    <property type="molecule type" value="Genomic_DNA"/>
</dbReference>
<dbReference type="InterPro" id="IPR014710">
    <property type="entry name" value="RmlC-like_jellyroll"/>
</dbReference>
<keyword evidence="5" id="KW-1185">Reference proteome</keyword>
<dbReference type="InterPro" id="IPR005105">
    <property type="entry name" value="GlnD_Uridyltrans_N"/>
</dbReference>
<dbReference type="PROSITE" id="PS51371">
    <property type="entry name" value="CBS"/>
    <property type="match status" value="2"/>
</dbReference>
<dbReference type="InterPro" id="IPR051257">
    <property type="entry name" value="Diverse_CBS-Domain"/>
</dbReference>
<dbReference type="CDD" id="cd04587">
    <property type="entry name" value="CBS_pair_CAP-ED_NT_Pol-beta-like_DUF294_assoc"/>
    <property type="match status" value="1"/>
</dbReference>
<dbReference type="InterPro" id="IPR018821">
    <property type="entry name" value="DUF294_put_nucleoTrafse_sb-bd"/>
</dbReference>
<dbReference type="Gene3D" id="2.60.120.10">
    <property type="entry name" value="Jelly Rolls"/>
    <property type="match status" value="1"/>
</dbReference>
<dbReference type="Gene3D" id="3.10.580.10">
    <property type="entry name" value="CBS-domain"/>
    <property type="match status" value="1"/>
</dbReference>
<dbReference type="InterPro" id="IPR000644">
    <property type="entry name" value="CBS_dom"/>
</dbReference>
<evidence type="ECO:0000313" key="4">
    <source>
        <dbReference type="EMBL" id="GLX85526.1"/>
    </source>
</evidence>
<dbReference type="InterPro" id="IPR046342">
    <property type="entry name" value="CBS_dom_sf"/>
</dbReference>
<proteinExistence type="predicted"/>
<dbReference type="InterPro" id="IPR018490">
    <property type="entry name" value="cNMP-bd_dom_sf"/>
</dbReference>
<evidence type="ECO:0000259" key="3">
    <source>
        <dbReference type="PROSITE" id="PS51371"/>
    </source>
</evidence>
<dbReference type="CDD" id="cd05401">
    <property type="entry name" value="NT_GlnE_GlnD_like"/>
    <property type="match status" value="1"/>
</dbReference>
<organism evidence="4 5">
    <name type="scientific">Thalassotalea loyana</name>
    <dbReference type="NCBI Taxonomy" id="280483"/>
    <lineage>
        <taxon>Bacteria</taxon>
        <taxon>Pseudomonadati</taxon>
        <taxon>Pseudomonadota</taxon>
        <taxon>Gammaproteobacteria</taxon>
        <taxon>Alteromonadales</taxon>
        <taxon>Colwelliaceae</taxon>
        <taxon>Thalassotalea</taxon>
    </lineage>
</organism>
<reference evidence="4 5" key="1">
    <citation type="submission" date="2023-03" db="EMBL/GenBank/DDBJ databases">
        <title>Thalassotalea loyana LMG 22536T draft genome sequence.</title>
        <authorList>
            <person name="Sawabe T."/>
        </authorList>
    </citation>
    <scope>NUCLEOTIDE SEQUENCE [LARGE SCALE GENOMIC DNA]</scope>
    <source>
        <strain evidence="4 5">LMG 22536</strain>
    </source>
</reference>
<dbReference type="Proteomes" id="UP001157134">
    <property type="component" value="Unassembled WGS sequence"/>
</dbReference>
<evidence type="ECO:0000256" key="1">
    <source>
        <dbReference type="ARBA" id="ARBA00023122"/>
    </source>
</evidence>
<name>A0ABQ6HBP3_9GAMM</name>
<dbReference type="RefSeq" id="WP_284297716.1">
    <property type="nucleotide sequence ID" value="NZ_BSSV01000003.1"/>
</dbReference>
<dbReference type="Pfam" id="PF10335">
    <property type="entry name" value="DUF294_C"/>
    <property type="match status" value="1"/>
</dbReference>
<evidence type="ECO:0000256" key="2">
    <source>
        <dbReference type="PROSITE-ProRule" id="PRU00703"/>
    </source>
</evidence>
<accession>A0ABQ6HBP3</accession>
<dbReference type="SUPFAM" id="SSF51206">
    <property type="entry name" value="cAMP-binding domain-like"/>
    <property type="match status" value="1"/>
</dbReference>
<sequence length="614" mass="68653">MSSGLSEIEAFLGQIPPFDLLPERSVEQLVKHIEILYLRVGEDLPPETITKPSLFVIRKGLLAYYDKDNTLIDKFGEQDLCTVFAFANDKLAVKVRSEEDCIIYSLGLAEILPIIENHQPVIDFLQQSAAQRLQVKVNQLAQEDVINASLGNARLEQFYHSGVETIGSNQTIQCAAIKMTEKGFSSLVVEDKGEAVGIITDKDLRARCIAKGIDINQPIFSIMTKAIKTIDCKASAYDALLLMNNCRIHHLPVTKNGRLDGMVTITDLMHFEGQNAVNITHMIRKAKSVAALVDIAKLIPKLQLRMSKVGTTATNISKSISAICQSLTQKIIELAIEQYGDAPVSFAWLAAGSQARKEQYAYSDQDNALIISDSATDKDMEWFAHLADFVCHGLAQCGFVYCPGDVMAMNSKWRQKQSVWHQYFTDWIETPEPKALMHCSIFFDLTTVYGDESLLQEVRSNMLERSKQSSLFIAHLTKNALQLKPPLGMFRDFVLKQNGKNKKTFDIKHQGIAPIVDLARIYALSHGVEAVSTIERLELCAGTNVLTQASAANLIDAFQLLHQLKLQHQVMQQLQGESIDNDISPKEISRLERAHLKDAFKVIKTLQDNRQTVY</sequence>
<dbReference type="SUPFAM" id="SSF54631">
    <property type="entry name" value="CBS-domain pair"/>
    <property type="match status" value="1"/>
</dbReference>
<dbReference type="PANTHER" id="PTHR43080">
    <property type="entry name" value="CBS DOMAIN-CONTAINING PROTEIN CBSX3, MITOCHONDRIAL"/>
    <property type="match status" value="1"/>
</dbReference>
<protein>
    <submittedName>
        <fullName evidence="4">Cyclic nucleotide-binding protein</fullName>
    </submittedName>
</protein>
<feature type="domain" description="CBS" evidence="3">
    <location>
        <begin position="159"/>
        <end position="215"/>
    </location>
</feature>
<dbReference type="Pfam" id="PF03445">
    <property type="entry name" value="DUF294"/>
    <property type="match status" value="1"/>
</dbReference>